<organism evidence="1 2">
    <name type="scientific">Mycobacterium kyorinense</name>
    <dbReference type="NCBI Taxonomy" id="487514"/>
    <lineage>
        <taxon>Bacteria</taxon>
        <taxon>Bacillati</taxon>
        <taxon>Actinomycetota</taxon>
        <taxon>Actinomycetes</taxon>
        <taxon>Mycobacteriales</taxon>
        <taxon>Mycobacteriaceae</taxon>
        <taxon>Mycobacterium</taxon>
    </lineage>
</organism>
<dbReference type="Pfam" id="PF11209">
    <property type="entry name" value="LmeA"/>
    <property type="match status" value="1"/>
</dbReference>
<dbReference type="InterPro" id="IPR021373">
    <property type="entry name" value="DUF2993"/>
</dbReference>
<dbReference type="NCBIfam" id="NF038021">
    <property type="entry name" value="mannan_LmeA"/>
    <property type="match status" value="1"/>
</dbReference>
<dbReference type="Proteomes" id="UP000093592">
    <property type="component" value="Unassembled WGS sequence"/>
</dbReference>
<evidence type="ECO:0000313" key="2">
    <source>
        <dbReference type="Proteomes" id="UP000093592"/>
    </source>
</evidence>
<proteinExistence type="predicted"/>
<name>A0A1A2Z895_9MYCO</name>
<sequence>MRRVLVGAAGVLLAVMLVLIGAVGIDFGITVYAEYRLSRTLRDTARLGSDPFVAILGFPVIPQAMRRHYDELEVKATAVDQPRVGKATLEATMHSIGLTEASWLIRPDAKLPVGKLESRIIIDSTHLGRYLGITDLMVEAPPQETNDATGGTTESGISGSRGLVFTGTPKSAHFDKRVSVSVDLSITGKDRTTLAITPTGVLTGPDTANQKVPDDKRDAVLAAFRQQLPDQKLPFGVAPTSQGARGSDVIIEGITEGVTISLDGFNQA</sequence>
<dbReference type="OrthoDB" id="3215846at2"/>
<gene>
    <name evidence="1" type="ORF">A5707_21120</name>
</gene>
<evidence type="ECO:0000313" key="1">
    <source>
        <dbReference type="EMBL" id="OBI46470.1"/>
    </source>
</evidence>
<dbReference type="RefSeq" id="WP_065014521.1">
    <property type="nucleotide sequence ID" value="NZ_LZKJ01000106.1"/>
</dbReference>
<accession>A0A1A2Z895</accession>
<comment type="caution">
    <text evidence="1">The sequence shown here is derived from an EMBL/GenBank/DDBJ whole genome shotgun (WGS) entry which is preliminary data.</text>
</comment>
<dbReference type="EMBL" id="LZKJ01000106">
    <property type="protein sequence ID" value="OBI46470.1"/>
    <property type="molecule type" value="Genomic_DNA"/>
</dbReference>
<dbReference type="AlphaFoldDB" id="A0A1A2Z895"/>
<protein>
    <recommendedName>
        <fullName evidence="3">DUF2993 domain-containing protein</fullName>
    </recommendedName>
</protein>
<evidence type="ECO:0008006" key="3">
    <source>
        <dbReference type="Google" id="ProtNLM"/>
    </source>
</evidence>
<reference evidence="2" key="1">
    <citation type="submission" date="2016-06" db="EMBL/GenBank/DDBJ databases">
        <authorList>
            <person name="Sutton G."/>
            <person name="Brinkac L."/>
            <person name="Sanka R."/>
            <person name="Adams M."/>
            <person name="Lau E."/>
            <person name="Sam S."/>
            <person name="Sreng N."/>
            <person name="Him V."/>
            <person name="Kerleguer A."/>
            <person name="Cheng S."/>
        </authorList>
    </citation>
    <scope>NUCLEOTIDE SEQUENCE [LARGE SCALE GENOMIC DNA]</scope>
    <source>
        <strain evidence="2">E861</strain>
    </source>
</reference>